<feature type="transmembrane region" description="Helical" evidence="6">
    <location>
        <begin position="381"/>
        <end position="400"/>
    </location>
</feature>
<feature type="transmembrane region" description="Helical" evidence="6">
    <location>
        <begin position="154"/>
        <end position="177"/>
    </location>
</feature>
<keyword evidence="5 6" id="KW-0472">Membrane</keyword>
<dbReference type="InterPro" id="IPR044644">
    <property type="entry name" value="DinF-like"/>
</dbReference>
<evidence type="ECO:0000256" key="6">
    <source>
        <dbReference type="SAM" id="Phobius"/>
    </source>
</evidence>
<feature type="transmembrane region" description="Helical" evidence="6">
    <location>
        <begin position="261"/>
        <end position="284"/>
    </location>
</feature>
<comment type="caution">
    <text evidence="7">The sequence shown here is derived from an EMBL/GenBank/DDBJ whole genome shotgun (WGS) entry which is preliminary data.</text>
</comment>
<sequence>MNKKILDIALPNIISNITIPLLGIVDLALMGHLGEVDFIGGIALGGTIFNFLYWGFAFLRMGTSGITAQAYGARNLSESVLSLGRALLVAVAGSVLILLLQKPISLLSFSYIDSETSVENIALSYYNIRIWAAPATISLYALTGWFIGMQNSKIPMTIAIICNIINISLSAFFVYGLNLDARGVALGTVIAQYCGLILAVFFIWRHYRKLFKYWSNKGLLKIKELKHFVLINKDIFIRTLCIIFVFTFFTTESASTNKTILAVNSLLLQFLFIFSYLMDGFAYAAEALVGRFVGAQNRKSFLTTVRFLFIWGLGISLIFTLFYALGGNWILSMLTNSSETIYAAGPYLKWLILLPILSFASFLYDGIYIGATASVYMRKTMMAATLLIFVPVYFSLKGILFNHGLWIAMLSFMLARGIFQALYFKKAVLVKFK</sequence>
<protein>
    <submittedName>
        <fullName evidence="7">MATE family efflux transporter</fullName>
    </submittedName>
</protein>
<organism evidence="7 8">
    <name type="scientific">Ancylomarina euxinus</name>
    <dbReference type="NCBI Taxonomy" id="2283627"/>
    <lineage>
        <taxon>Bacteria</taxon>
        <taxon>Pseudomonadati</taxon>
        <taxon>Bacteroidota</taxon>
        <taxon>Bacteroidia</taxon>
        <taxon>Marinilabiliales</taxon>
        <taxon>Marinifilaceae</taxon>
        <taxon>Ancylomarina</taxon>
    </lineage>
</organism>
<dbReference type="InterPro" id="IPR002528">
    <property type="entry name" value="MATE_fam"/>
</dbReference>
<dbReference type="RefSeq" id="WP_125031634.1">
    <property type="nucleotide sequence ID" value="NZ_JAPXVP010000015.1"/>
</dbReference>
<feature type="transmembrane region" description="Helical" evidence="6">
    <location>
        <begin position="38"/>
        <end position="59"/>
    </location>
</feature>
<evidence type="ECO:0000313" key="8">
    <source>
        <dbReference type="Proteomes" id="UP000285794"/>
    </source>
</evidence>
<accession>A0A425XXY8</accession>
<gene>
    <name evidence="7" type="ORF">DWB61_14635</name>
</gene>
<keyword evidence="8" id="KW-1185">Reference proteome</keyword>
<dbReference type="GO" id="GO:0005886">
    <property type="term" value="C:plasma membrane"/>
    <property type="evidence" value="ECO:0007669"/>
    <property type="project" value="TreeGrafter"/>
</dbReference>
<dbReference type="GO" id="GO:0042910">
    <property type="term" value="F:xenobiotic transmembrane transporter activity"/>
    <property type="evidence" value="ECO:0007669"/>
    <property type="project" value="InterPro"/>
</dbReference>
<dbReference type="PANTHER" id="PTHR42893:SF46">
    <property type="entry name" value="PROTEIN DETOXIFICATION 44, CHLOROPLASTIC"/>
    <property type="match status" value="1"/>
</dbReference>
<dbReference type="Pfam" id="PF01554">
    <property type="entry name" value="MatE"/>
    <property type="match status" value="2"/>
</dbReference>
<dbReference type="GO" id="GO:0015297">
    <property type="term" value="F:antiporter activity"/>
    <property type="evidence" value="ECO:0007669"/>
    <property type="project" value="InterPro"/>
</dbReference>
<dbReference type="NCBIfam" id="TIGR00797">
    <property type="entry name" value="matE"/>
    <property type="match status" value="1"/>
</dbReference>
<keyword evidence="4 6" id="KW-1133">Transmembrane helix</keyword>
<evidence type="ECO:0000313" key="7">
    <source>
        <dbReference type="EMBL" id="RRG19626.1"/>
    </source>
</evidence>
<evidence type="ECO:0000256" key="5">
    <source>
        <dbReference type="ARBA" id="ARBA00023136"/>
    </source>
</evidence>
<feature type="transmembrane region" description="Helical" evidence="6">
    <location>
        <begin position="128"/>
        <end position="147"/>
    </location>
</feature>
<feature type="transmembrane region" description="Helical" evidence="6">
    <location>
        <begin position="80"/>
        <end position="100"/>
    </location>
</feature>
<feature type="transmembrane region" description="Helical" evidence="6">
    <location>
        <begin position="12"/>
        <end position="32"/>
    </location>
</feature>
<evidence type="ECO:0000256" key="1">
    <source>
        <dbReference type="ARBA" id="ARBA00004141"/>
    </source>
</evidence>
<keyword evidence="3 6" id="KW-0812">Transmembrane</keyword>
<dbReference type="Proteomes" id="UP000285794">
    <property type="component" value="Unassembled WGS sequence"/>
</dbReference>
<feature type="transmembrane region" description="Helical" evidence="6">
    <location>
        <begin position="305"/>
        <end position="330"/>
    </location>
</feature>
<feature type="transmembrane region" description="Helical" evidence="6">
    <location>
        <begin position="225"/>
        <end position="249"/>
    </location>
</feature>
<evidence type="ECO:0000256" key="4">
    <source>
        <dbReference type="ARBA" id="ARBA00022989"/>
    </source>
</evidence>
<dbReference type="OrthoDB" id="9776324at2"/>
<comment type="similarity">
    <text evidence="2">Belongs to the multi antimicrobial extrusion (MATE) (TC 2.A.66.1) family.</text>
</comment>
<name>A0A425XXY8_9BACT</name>
<feature type="transmembrane region" description="Helical" evidence="6">
    <location>
        <begin position="350"/>
        <end position="369"/>
    </location>
</feature>
<dbReference type="AlphaFoldDB" id="A0A425XXY8"/>
<dbReference type="CDD" id="cd13136">
    <property type="entry name" value="MATE_DinF_like"/>
    <property type="match status" value="1"/>
</dbReference>
<reference evidence="7 8" key="1">
    <citation type="submission" date="2018-07" db="EMBL/GenBank/DDBJ databases">
        <title>Draft genome sequence of Ancylomarina sp. M1P.</title>
        <authorList>
            <person name="Yadav S."/>
            <person name="Villanueva L."/>
            <person name="Damste J.S.S."/>
        </authorList>
    </citation>
    <scope>NUCLEOTIDE SEQUENCE [LARGE SCALE GENOMIC DNA]</scope>
    <source>
        <strain evidence="7 8">M1P</strain>
    </source>
</reference>
<evidence type="ECO:0000256" key="2">
    <source>
        <dbReference type="ARBA" id="ARBA00010199"/>
    </source>
</evidence>
<feature type="transmembrane region" description="Helical" evidence="6">
    <location>
        <begin position="183"/>
        <end position="204"/>
    </location>
</feature>
<evidence type="ECO:0000256" key="3">
    <source>
        <dbReference type="ARBA" id="ARBA00022692"/>
    </source>
</evidence>
<proteinExistence type="inferred from homology"/>
<dbReference type="PANTHER" id="PTHR42893">
    <property type="entry name" value="PROTEIN DETOXIFICATION 44, CHLOROPLASTIC-RELATED"/>
    <property type="match status" value="1"/>
</dbReference>
<dbReference type="EMBL" id="QQWG01000018">
    <property type="protein sequence ID" value="RRG19626.1"/>
    <property type="molecule type" value="Genomic_DNA"/>
</dbReference>
<comment type="subcellular location">
    <subcellularLocation>
        <location evidence="1">Membrane</location>
        <topology evidence="1">Multi-pass membrane protein</topology>
    </subcellularLocation>
</comment>